<name>A0A345DNF8_9MOLU</name>
<dbReference type="AlphaFoldDB" id="A0A345DNF8"/>
<keyword evidence="2" id="KW-1185">Reference proteome</keyword>
<dbReference type="Proteomes" id="UP000253689">
    <property type="component" value="Chromosome"/>
</dbReference>
<sequence>MATINVPQVPFTLQGNTTDQKAYVDMVNALLRGPLYNEYASIMQYATATAEQVAYLPNAGQALYNLTHRVVWQNDYSLPNGGTTQTMGLTRIPVPIDKRFNLKLMNEAFDLALLEQNIKNGVIADAISSVVQNKFVNLECELIQGIYDYCLADGQYEVIPFRTYTADNADDANRAFFTLNETLIELTNQISNLYFGLPTDKMFMVLGRRAYLGLTPAYLKVIGSQAQLKAMVNGELYENTAMGIPVSKSFHLEKIYTKGQVNRDKGYDFTNVNGLIINKQVWAYPINMDTIQQVLDNDTANPKWIGKVQYATPTILYPKTCKIILERQPTQTEITQAINNLNITYRVPIDYTIGKPALSTVITTPNLGQITMVGDTPTTAELETAIKTKNTNYQTGDATFSDITSTGTLATGNPNKYSGTVSLIYSK</sequence>
<evidence type="ECO:0000313" key="1">
    <source>
        <dbReference type="EMBL" id="AXF95746.1"/>
    </source>
</evidence>
<reference evidence="2" key="1">
    <citation type="submission" date="2018-07" db="EMBL/GenBank/DDBJ databases">
        <title>Complete Genome Sequence of Spiroplasma phoeniceum.</title>
        <authorList>
            <person name="Davis R.E."/>
            <person name="Shao J.Y."/>
            <person name="Zhao Y."/>
            <person name="Silver A."/>
            <person name="Stump z."/>
            <person name="Gasparich G."/>
        </authorList>
    </citation>
    <scope>NUCLEOTIDE SEQUENCE [LARGE SCALE GENOMIC DNA]</scope>
    <source>
        <strain evidence="2">P40</strain>
    </source>
</reference>
<protein>
    <submittedName>
        <fullName evidence="1">Uncharacterized protein</fullName>
    </submittedName>
</protein>
<evidence type="ECO:0000313" key="2">
    <source>
        <dbReference type="Proteomes" id="UP000253689"/>
    </source>
</evidence>
<proteinExistence type="predicted"/>
<accession>A0A345DNF8</accession>
<gene>
    <name evidence="1" type="ORF">SDAV_00761</name>
</gene>
<dbReference type="RefSeq" id="WP_114564595.1">
    <property type="nucleotide sequence ID" value="NZ_CP031088.1"/>
</dbReference>
<dbReference type="KEGG" id="sphh:SDAV_00761"/>
<dbReference type="EMBL" id="CP031088">
    <property type="protein sequence ID" value="AXF95746.1"/>
    <property type="molecule type" value="Genomic_DNA"/>
</dbReference>
<organism evidence="1 2">
    <name type="scientific">Spiroplasma phoeniceum P40</name>
    <dbReference type="NCBI Taxonomy" id="1276259"/>
    <lineage>
        <taxon>Bacteria</taxon>
        <taxon>Bacillati</taxon>
        <taxon>Mycoplasmatota</taxon>
        <taxon>Mollicutes</taxon>
        <taxon>Entomoplasmatales</taxon>
        <taxon>Spiroplasmataceae</taxon>
        <taxon>Spiroplasma</taxon>
    </lineage>
</organism>